<dbReference type="InterPro" id="IPR001005">
    <property type="entry name" value="SANT/Myb"/>
</dbReference>
<keyword evidence="10" id="KW-1185">Reference proteome</keyword>
<evidence type="ECO:0000256" key="1">
    <source>
        <dbReference type="ARBA" id="ARBA00023015"/>
    </source>
</evidence>
<gene>
    <name evidence="9" type="ORF">NSK_000846</name>
</gene>
<protein>
    <recommendedName>
        <fullName evidence="11">HTH myb-type domain-containing protein</fullName>
    </recommendedName>
</protein>
<dbReference type="Gene3D" id="1.10.10.60">
    <property type="entry name" value="Homeodomain-like"/>
    <property type="match status" value="2"/>
</dbReference>
<dbReference type="SUPFAM" id="SSF46689">
    <property type="entry name" value="Homeodomain-like"/>
    <property type="match status" value="2"/>
</dbReference>
<evidence type="ECO:0000256" key="2">
    <source>
        <dbReference type="ARBA" id="ARBA00023125"/>
    </source>
</evidence>
<feature type="compositionally biased region" description="Pro residues" evidence="5">
    <location>
        <begin position="85"/>
        <end position="94"/>
    </location>
</feature>
<feature type="domain" description="HTH myb-type" evidence="8">
    <location>
        <begin position="208"/>
        <end position="258"/>
    </location>
</feature>
<dbReference type="NCBIfam" id="TIGR01557">
    <property type="entry name" value="myb_SHAQKYF"/>
    <property type="match status" value="2"/>
</dbReference>
<dbReference type="AlphaFoldDB" id="A0A4D9D907"/>
<keyword evidence="4" id="KW-0539">Nucleus</keyword>
<evidence type="ECO:0000256" key="3">
    <source>
        <dbReference type="ARBA" id="ARBA00023163"/>
    </source>
</evidence>
<organism evidence="9 10">
    <name type="scientific">Nannochloropsis salina CCMP1776</name>
    <dbReference type="NCBI Taxonomy" id="1027361"/>
    <lineage>
        <taxon>Eukaryota</taxon>
        <taxon>Sar</taxon>
        <taxon>Stramenopiles</taxon>
        <taxon>Ochrophyta</taxon>
        <taxon>Eustigmatophyceae</taxon>
        <taxon>Eustigmatales</taxon>
        <taxon>Monodopsidaceae</taxon>
        <taxon>Microchloropsis</taxon>
        <taxon>Microchloropsis salina</taxon>
    </lineage>
</organism>
<dbReference type="PROSITE" id="PS51294">
    <property type="entry name" value="HTH_MYB"/>
    <property type="match status" value="2"/>
</dbReference>
<feature type="domain" description="Myb-like" evidence="6">
    <location>
        <begin position="118"/>
        <end position="166"/>
    </location>
</feature>
<evidence type="ECO:0000259" key="6">
    <source>
        <dbReference type="PROSITE" id="PS50090"/>
    </source>
</evidence>
<accession>A0A4D9D907</accession>
<feature type="region of interest" description="Disordered" evidence="5">
    <location>
        <begin position="171"/>
        <end position="211"/>
    </location>
</feature>
<keyword evidence="2" id="KW-0238">DNA-binding</keyword>
<feature type="domain" description="Myb-like" evidence="6">
    <location>
        <begin position="204"/>
        <end position="254"/>
    </location>
</feature>
<feature type="domain" description="SANT" evidence="7">
    <location>
        <begin position="121"/>
        <end position="170"/>
    </location>
</feature>
<name>A0A4D9D907_9STRA</name>
<evidence type="ECO:0008006" key="11">
    <source>
        <dbReference type="Google" id="ProtNLM"/>
    </source>
</evidence>
<dbReference type="PROSITE" id="PS51293">
    <property type="entry name" value="SANT"/>
    <property type="match status" value="2"/>
</dbReference>
<dbReference type="Proteomes" id="UP000355283">
    <property type="component" value="Unassembled WGS sequence"/>
</dbReference>
<dbReference type="PANTHER" id="PTHR12802">
    <property type="entry name" value="SWI/SNF COMPLEX-RELATED"/>
    <property type="match status" value="1"/>
</dbReference>
<dbReference type="PROSITE" id="PS50090">
    <property type="entry name" value="MYB_LIKE"/>
    <property type="match status" value="2"/>
</dbReference>
<feature type="compositionally biased region" description="Basic and acidic residues" evidence="5">
    <location>
        <begin position="301"/>
        <end position="310"/>
    </location>
</feature>
<keyword evidence="3" id="KW-0804">Transcription</keyword>
<evidence type="ECO:0000259" key="7">
    <source>
        <dbReference type="PROSITE" id="PS51293"/>
    </source>
</evidence>
<dbReference type="GO" id="GO:0003677">
    <property type="term" value="F:DNA binding"/>
    <property type="evidence" value="ECO:0007669"/>
    <property type="project" value="UniProtKB-KW"/>
</dbReference>
<dbReference type="EMBL" id="SDOX01000005">
    <property type="protein sequence ID" value="TFJ87494.1"/>
    <property type="molecule type" value="Genomic_DNA"/>
</dbReference>
<feature type="compositionally biased region" description="Gly residues" evidence="5">
    <location>
        <begin position="192"/>
        <end position="201"/>
    </location>
</feature>
<feature type="compositionally biased region" description="Acidic residues" evidence="5">
    <location>
        <begin position="311"/>
        <end position="321"/>
    </location>
</feature>
<evidence type="ECO:0000256" key="4">
    <source>
        <dbReference type="ARBA" id="ARBA00023242"/>
    </source>
</evidence>
<feature type="compositionally biased region" description="Polar residues" evidence="5">
    <location>
        <begin position="43"/>
        <end position="59"/>
    </location>
</feature>
<dbReference type="InterPro" id="IPR017884">
    <property type="entry name" value="SANT_dom"/>
</dbReference>
<feature type="region of interest" description="Disordered" evidence="5">
    <location>
        <begin position="281"/>
        <end position="321"/>
    </location>
</feature>
<reference evidence="9 10" key="1">
    <citation type="submission" date="2019-01" db="EMBL/GenBank/DDBJ databases">
        <title>Nuclear Genome Assembly of the Microalgal Biofuel strain Nannochloropsis salina CCMP1776.</title>
        <authorList>
            <person name="Hovde B."/>
        </authorList>
    </citation>
    <scope>NUCLEOTIDE SEQUENCE [LARGE SCALE GENOMIC DNA]</scope>
    <source>
        <strain evidence="9 10">CCMP1776</strain>
    </source>
</reference>
<feature type="domain" description="HTH myb-type" evidence="8">
    <location>
        <begin position="120"/>
        <end position="170"/>
    </location>
</feature>
<dbReference type="SMART" id="SM00717">
    <property type="entry name" value="SANT"/>
    <property type="match status" value="2"/>
</dbReference>
<feature type="region of interest" description="Disordered" evidence="5">
    <location>
        <begin position="27"/>
        <end position="108"/>
    </location>
</feature>
<proteinExistence type="predicted"/>
<dbReference type="InterPro" id="IPR017930">
    <property type="entry name" value="Myb_dom"/>
</dbReference>
<comment type="caution">
    <text evidence="9">The sequence shown here is derived from an EMBL/GenBank/DDBJ whole genome shotgun (WGS) entry which is preliminary data.</text>
</comment>
<dbReference type="Pfam" id="PF00249">
    <property type="entry name" value="Myb_DNA-binding"/>
    <property type="match status" value="2"/>
</dbReference>
<evidence type="ECO:0000256" key="5">
    <source>
        <dbReference type="SAM" id="MobiDB-lite"/>
    </source>
</evidence>
<sequence length="321" mass="34979">MADNGVVTVHGEPMNMIALPQLPLRAEHPVPALPGPKEEEKTLQQPLLQPTHPSLQQQHPAVPEEEHAPQSAPFVAPGELAPAPLILPLPPLPPSTNISPDPIPPARKSSILSGGMGNQGRWTEAEHELFLEGLREHGKGAWKLISEKVVRTRSAEQVRIHAQKYFLRQSKQEKKKNAANKGAVAEVEGGGKESNGGGGPDGPSAGSKEGHWTDEEHELFLRCWEQYGKSWKKLSEIIGTRTNEQIRTHAQKYFAKLRELRERGYEGAYYMDGTRHLTKTFLGGTQPPGLAASSRGGGGGEEGRGEGGKEGEEEEGQLNRE</sequence>
<feature type="domain" description="SANT" evidence="7">
    <location>
        <begin position="212"/>
        <end position="258"/>
    </location>
</feature>
<evidence type="ECO:0000313" key="9">
    <source>
        <dbReference type="EMBL" id="TFJ87494.1"/>
    </source>
</evidence>
<evidence type="ECO:0000313" key="10">
    <source>
        <dbReference type="Proteomes" id="UP000355283"/>
    </source>
</evidence>
<dbReference type="InterPro" id="IPR009057">
    <property type="entry name" value="Homeodomain-like_sf"/>
</dbReference>
<dbReference type="CDD" id="cd00167">
    <property type="entry name" value="SANT"/>
    <property type="match status" value="2"/>
</dbReference>
<evidence type="ECO:0000259" key="8">
    <source>
        <dbReference type="PROSITE" id="PS51294"/>
    </source>
</evidence>
<dbReference type="InterPro" id="IPR006447">
    <property type="entry name" value="Myb_dom_plants"/>
</dbReference>
<dbReference type="OrthoDB" id="118550at2759"/>
<keyword evidence="1" id="KW-0805">Transcription regulation</keyword>